<reference evidence="1" key="1">
    <citation type="submission" date="2020-05" db="EMBL/GenBank/DDBJ databases">
        <title>WGS assembly of Panicum virgatum.</title>
        <authorList>
            <person name="Lovell J.T."/>
            <person name="Jenkins J."/>
            <person name="Shu S."/>
            <person name="Juenger T.E."/>
            <person name="Schmutz J."/>
        </authorList>
    </citation>
    <scope>NUCLEOTIDE SEQUENCE</scope>
    <source>
        <strain evidence="1">AP13</strain>
    </source>
</reference>
<dbReference type="AlphaFoldDB" id="A0A8T0PS60"/>
<gene>
    <name evidence="1" type="ORF">PVAP13_7NG052067</name>
</gene>
<dbReference type="Proteomes" id="UP000823388">
    <property type="component" value="Chromosome 7N"/>
</dbReference>
<protein>
    <recommendedName>
        <fullName evidence="3">Reverse transcriptase zinc-binding domain-containing protein</fullName>
    </recommendedName>
</protein>
<evidence type="ECO:0008006" key="3">
    <source>
        <dbReference type="Google" id="ProtNLM"/>
    </source>
</evidence>
<name>A0A8T0PS60_PANVG</name>
<organism evidence="1 2">
    <name type="scientific">Panicum virgatum</name>
    <name type="common">Blackwell switchgrass</name>
    <dbReference type="NCBI Taxonomy" id="38727"/>
    <lineage>
        <taxon>Eukaryota</taxon>
        <taxon>Viridiplantae</taxon>
        <taxon>Streptophyta</taxon>
        <taxon>Embryophyta</taxon>
        <taxon>Tracheophyta</taxon>
        <taxon>Spermatophyta</taxon>
        <taxon>Magnoliopsida</taxon>
        <taxon>Liliopsida</taxon>
        <taxon>Poales</taxon>
        <taxon>Poaceae</taxon>
        <taxon>PACMAD clade</taxon>
        <taxon>Panicoideae</taxon>
        <taxon>Panicodae</taxon>
        <taxon>Paniceae</taxon>
        <taxon>Panicinae</taxon>
        <taxon>Panicum</taxon>
        <taxon>Panicum sect. Hiantes</taxon>
    </lineage>
</organism>
<keyword evidence="2" id="KW-1185">Reference proteome</keyword>
<proteinExistence type="predicted"/>
<sequence>MCPLCRCAPETAIHLMVHCRFSFRIWDAIFEWLSVDIQTQSNWQSVSTVFDWWTAVATAQGAPLKALRSVLILVSWEIWKERNARVFQSNNSTVVAVVNKIKECRAWCMAGAKRL</sequence>
<dbReference type="EMBL" id="CM029050">
    <property type="protein sequence ID" value="KAG2564520.1"/>
    <property type="molecule type" value="Genomic_DNA"/>
</dbReference>
<dbReference type="PANTHER" id="PTHR47746">
    <property type="entry name" value="ZF-RVT DOMAIN-CONTAINING PROTEIN"/>
    <property type="match status" value="1"/>
</dbReference>
<evidence type="ECO:0000313" key="2">
    <source>
        <dbReference type="Proteomes" id="UP000823388"/>
    </source>
</evidence>
<comment type="caution">
    <text evidence="1">The sequence shown here is derived from an EMBL/GenBank/DDBJ whole genome shotgun (WGS) entry which is preliminary data.</text>
</comment>
<evidence type="ECO:0000313" key="1">
    <source>
        <dbReference type="EMBL" id="KAG2564520.1"/>
    </source>
</evidence>
<accession>A0A8T0PS60</accession>
<dbReference type="PANTHER" id="PTHR47746:SF40">
    <property type="entry name" value="OS04G0563550 PROTEIN"/>
    <property type="match status" value="1"/>
</dbReference>
<feature type="non-terminal residue" evidence="1">
    <location>
        <position position="115"/>
    </location>
</feature>